<dbReference type="OrthoDB" id="2535105at2759"/>
<dbReference type="Proteomes" id="UP000219338">
    <property type="component" value="Unassembled WGS sequence"/>
</dbReference>
<dbReference type="PANTHER" id="PTHR40465:SF1">
    <property type="entry name" value="DUF6534 DOMAIN-CONTAINING PROTEIN"/>
    <property type="match status" value="1"/>
</dbReference>
<name>A0A284QYM8_ARMOS</name>
<feature type="transmembrane region" description="Helical" evidence="1">
    <location>
        <begin position="87"/>
        <end position="106"/>
    </location>
</feature>
<dbReference type="OMA" id="PESHMSF"/>
<protein>
    <recommendedName>
        <fullName evidence="2">DUF6534 domain-containing protein</fullName>
    </recommendedName>
</protein>
<dbReference type="STRING" id="47428.A0A284QYM8"/>
<evidence type="ECO:0000313" key="4">
    <source>
        <dbReference type="Proteomes" id="UP000219338"/>
    </source>
</evidence>
<keyword evidence="1" id="KW-1133">Transmembrane helix</keyword>
<accession>A0A284QYM8</accession>
<evidence type="ECO:0000313" key="3">
    <source>
        <dbReference type="EMBL" id="SJL01581.1"/>
    </source>
</evidence>
<sequence>MPILDGTLGATLIGIVIGSMYAFSLPISVIRKLNMVKDLRSFPPPTVFLYCWQIQRQRQFLLKSVRQYLFIVQFLDIMIDFNAPFQIAALMSVNSLHLILVCHSLYYYTITHFADFEALAVSNWSAAVHIPVGAIVSSLVQFFYAYRLYLLNGRKYVVPTVIIFFSMLQTAMGISLAVKISTIRYFTKAKQIQPYSVSTLACECLCDIIITLSMAHCIRKSETGILSPKKLQERVHYMVSTGALTTAMAVAAVVSWLIAPDTLVDAALYVIMVRLYPCSFLAILNAREDLLDFGDMTMEGPESHMSFLSHATTTHHDA</sequence>
<dbReference type="InterPro" id="IPR045339">
    <property type="entry name" value="DUF6534"/>
</dbReference>
<gene>
    <name evidence="3" type="ORF">ARMOST_04903</name>
</gene>
<reference evidence="4" key="1">
    <citation type="journal article" date="2017" name="Nat. Ecol. Evol.">
        <title>Genome expansion and lineage-specific genetic innovations in the forest pathogenic fungi Armillaria.</title>
        <authorList>
            <person name="Sipos G."/>
            <person name="Prasanna A.N."/>
            <person name="Walter M.C."/>
            <person name="O'Connor E."/>
            <person name="Balint B."/>
            <person name="Krizsan K."/>
            <person name="Kiss B."/>
            <person name="Hess J."/>
            <person name="Varga T."/>
            <person name="Slot J."/>
            <person name="Riley R."/>
            <person name="Boka B."/>
            <person name="Rigling D."/>
            <person name="Barry K."/>
            <person name="Lee J."/>
            <person name="Mihaltcheva S."/>
            <person name="LaButti K."/>
            <person name="Lipzen A."/>
            <person name="Waldron R."/>
            <person name="Moloney N.M."/>
            <person name="Sperisen C."/>
            <person name="Kredics L."/>
            <person name="Vagvoelgyi C."/>
            <person name="Patrignani A."/>
            <person name="Fitzpatrick D."/>
            <person name="Nagy I."/>
            <person name="Doyle S."/>
            <person name="Anderson J.B."/>
            <person name="Grigoriev I.V."/>
            <person name="Gueldener U."/>
            <person name="Muensterkoetter M."/>
            <person name="Nagy L.G."/>
        </authorList>
    </citation>
    <scope>NUCLEOTIDE SEQUENCE [LARGE SCALE GENOMIC DNA]</scope>
    <source>
        <strain evidence="4">C18/9</strain>
    </source>
</reference>
<keyword evidence="4" id="KW-1185">Reference proteome</keyword>
<feature type="transmembrane region" description="Helical" evidence="1">
    <location>
        <begin position="126"/>
        <end position="144"/>
    </location>
</feature>
<feature type="domain" description="DUF6534" evidence="2">
    <location>
        <begin position="204"/>
        <end position="288"/>
    </location>
</feature>
<evidence type="ECO:0000259" key="2">
    <source>
        <dbReference type="Pfam" id="PF20152"/>
    </source>
</evidence>
<evidence type="ECO:0000256" key="1">
    <source>
        <dbReference type="SAM" id="Phobius"/>
    </source>
</evidence>
<feature type="transmembrane region" description="Helical" evidence="1">
    <location>
        <begin position="266"/>
        <end position="286"/>
    </location>
</feature>
<feature type="transmembrane region" description="Helical" evidence="1">
    <location>
        <begin position="6"/>
        <end position="30"/>
    </location>
</feature>
<feature type="transmembrane region" description="Helical" evidence="1">
    <location>
        <begin position="239"/>
        <end position="260"/>
    </location>
</feature>
<keyword evidence="1" id="KW-0472">Membrane</keyword>
<dbReference type="EMBL" id="FUEG01000003">
    <property type="protein sequence ID" value="SJL01581.1"/>
    <property type="molecule type" value="Genomic_DNA"/>
</dbReference>
<dbReference type="PANTHER" id="PTHR40465">
    <property type="entry name" value="CHROMOSOME 1, WHOLE GENOME SHOTGUN SEQUENCE"/>
    <property type="match status" value="1"/>
</dbReference>
<dbReference type="AlphaFoldDB" id="A0A284QYM8"/>
<keyword evidence="1" id="KW-0812">Transmembrane</keyword>
<proteinExistence type="predicted"/>
<organism evidence="3 4">
    <name type="scientific">Armillaria ostoyae</name>
    <name type="common">Armillaria root rot fungus</name>
    <dbReference type="NCBI Taxonomy" id="47428"/>
    <lineage>
        <taxon>Eukaryota</taxon>
        <taxon>Fungi</taxon>
        <taxon>Dikarya</taxon>
        <taxon>Basidiomycota</taxon>
        <taxon>Agaricomycotina</taxon>
        <taxon>Agaricomycetes</taxon>
        <taxon>Agaricomycetidae</taxon>
        <taxon>Agaricales</taxon>
        <taxon>Marasmiineae</taxon>
        <taxon>Physalacriaceae</taxon>
        <taxon>Armillaria</taxon>
    </lineage>
</organism>
<feature type="transmembrane region" description="Helical" evidence="1">
    <location>
        <begin position="156"/>
        <end position="178"/>
    </location>
</feature>
<dbReference type="Pfam" id="PF20152">
    <property type="entry name" value="DUF6534"/>
    <property type="match status" value="1"/>
</dbReference>